<dbReference type="GO" id="GO:0005874">
    <property type="term" value="C:microtubule"/>
    <property type="evidence" value="ECO:0007669"/>
    <property type="project" value="TreeGrafter"/>
</dbReference>
<dbReference type="GO" id="GO:0016020">
    <property type="term" value="C:membrane"/>
    <property type="evidence" value="ECO:0007669"/>
    <property type="project" value="TreeGrafter"/>
</dbReference>
<dbReference type="InterPro" id="IPR001401">
    <property type="entry name" value="Dynamin_GTPase"/>
</dbReference>
<evidence type="ECO:0000313" key="4">
    <source>
        <dbReference type="EMBL" id="OQR85300.1"/>
    </source>
</evidence>
<dbReference type="PROSITE" id="PS51718">
    <property type="entry name" value="G_DYNAMIN_2"/>
    <property type="match status" value="1"/>
</dbReference>
<dbReference type="InterPro" id="IPR030381">
    <property type="entry name" value="G_DYNAMIN_dom"/>
</dbReference>
<reference evidence="4 5" key="1">
    <citation type="journal article" date="2014" name="Genome Biol. Evol.">
        <title>The secreted proteins of Achlya hypogyna and Thraustotheca clavata identify the ancestral oomycete secretome and reveal gene acquisitions by horizontal gene transfer.</title>
        <authorList>
            <person name="Misner I."/>
            <person name="Blouin N."/>
            <person name="Leonard G."/>
            <person name="Richards T.A."/>
            <person name="Lane C.E."/>
        </authorList>
    </citation>
    <scope>NUCLEOTIDE SEQUENCE [LARGE SCALE GENOMIC DNA]</scope>
    <source>
        <strain evidence="4 5">ATCC 34112</strain>
    </source>
</reference>
<keyword evidence="2" id="KW-0342">GTP-binding</keyword>
<keyword evidence="5" id="KW-1185">Reference proteome</keyword>
<dbReference type="AlphaFoldDB" id="A0A1V9YHX4"/>
<dbReference type="GO" id="GO:0003924">
    <property type="term" value="F:GTPase activity"/>
    <property type="evidence" value="ECO:0007669"/>
    <property type="project" value="InterPro"/>
</dbReference>
<dbReference type="EMBL" id="JNBS01003803">
    <property type="protein sequence ID" value="OQR85300.1"/>
    <property type="molecule type" value="Genomic_DNA"/>
</dbReference>
<evidence type="ECO:0000259" key="3">
    <source>
        <dbReference type="PROSITE" id="PS51718"/>
    </source>
</evidence>
<organism evidence="4 5">
    <name type="scientific">Thraustotheca clavata</name>
    <dbReference type="NCBI Taxonomy" id="74557"/>
    <lineage>
        <taxon>Eukaryota</taxon>
        <taxon>Sar</taxon>
        <taxon>Stramenopiles</taxon>
        <taxon>Oomycota</taxon>
        <taxon>Saprolegniomycetes</taxon>
        <taxon>Saprolegniales</taxon>
        <taxon>Achlyaceae</taxon>
        <taxon>Thraustotheca</taxon>
    </lineage>
</organism>
<dbReference type="PRINTS" id="PR00195">
    <property type="entry name" value="DYNAMIN"/>
</dbReference>
<dbReference type="PANTHER" id="PTHR11566">
    <property type="entry name" value="DYNAMIN"/>
    <property type="match status" value="1"/>
</dbReference>
<dbReference type="CDD" id="cd08771">
    <property type="entry name" value="DLP_1"/>
    <property type="match status" value="1"/>
</dbReference>
<feature type="domain" description="Dynamin-type G" evidence="3">
    <location>
        <begin position="29"/>
        <end position="305"/>
    </location>
</feature>
<dbReference type="Gene3D" id="1.20.120.1240">
    <property type="entry name" value="Dynamin, middle domain"/>
    <property type="match status" value="1"/>
</dbReference>
<dbReference type="GO" id="GO:0008017">
    <property type="term" value="F:microtubule binding"/>
    <property type="evidence" value="ECO:0007669"/>
    <property type="project" value="TreeGrafter"/>
</dbReference>
<dbReference type="InterPro" id="IPR045063">
    <property type="entry name" value="Dynamin_N"/>
</dbReference>
<name>A0A1V9YHX4_9STRA</name>
<dbReference type="InterPro" id="IPR000375">
    <property type="entry name" value="Dynamin_stalk"/>
</dbReference>
<dbReference type="STRING" id="74557.A0A1V9YHX4"/>
<dbReference type="PANTHER" id="PTHR11566:SF21">
    <property type="entry name" value="DYNAMIN RELATED PROTEIN 1, ISOFORM A"/>
    <property type="match status" value="1"/>
</dbReference>
<dbReference type="Pfam" id="PF01031">
    <property type="entry name" value="Dynamin_M"/>
    <property type="match status" value="1"/>
</dbReference>
<proteinExistence type="predicted"/>
<dbReference type="InterPro" id="IPR022812">
    <property type="entry name" value="Dynamin"/>
</dbReference>
<dbReference type="GO" id="GO:0005737">
    <property type="term" value="C:cytoplasm"/>
    <property type="evidence" value="ECO:0007669"/>
    <property type="project" value="TreeGrafter"/>
</dbReference>
<gene>
    <name evidence="4" type="ORF">THRCLA_10723</name>
</gene>
<evidence type="ECO:0000256" key="2">
    <source>
        <dbReference type="ARBA" id="ARBA00023134"/>
    </source>
</evidence>
<dbReference type="GO" id="GO:0005525">
    <property type="term" value="F:GTP binding"/>
    <property type="evidence" value="ECO:0007669"/>
    <property type="project" value="InterPro"/>
</dbReference>
<dbReference type="SUPFAM" id="SSF52540">
    <property type="entry name" value="P-loop containing nucleoside triphosphate hydrolases"/>
    <property type="match status" value="1"/>
</dbReference>
<accession>A0A1V9YHX4</accession>
<dbReference type="Proteomes" id="UP000243217">
    <property type="component" value="Unassembled WGS sequence"/>
</dbReference>
<sequence length="592" mass="66670">MATLLDNNSANTNSRHLVDRLRQLGLDKYIELPQIAVMGDTSSGKSSVLSALSGIAFPSSKDLTTRCPTQLILTYAKELTGTVRLVRYESNELTTPTLITTLEEITQSIERITQQLIDEGQYISDDAIEIKMQGPNFPNLTLTDLPGLVRTVADGEDEGMIKRVRKLVDRYLVQERTIILAVVPANVDMHNTEIMQAAGEVDPLGNRTVSIITKPDLIDKGAEDAVINLLMNRTKKRRLGYHVVKCRGQHALNTGVSISDGRKDEETYFATDPVWKSVDASLCGTERLADKLSKLLIETIASAMPAVFAEIDSQMKACQEELESMGPLMDNASARRSLYMQHVRVILDRIECALCGQYNDEFFHGKGHVNCLRTRLRKLDAMFMNQIEILAEVKHKEIDQSERLPKVLDLVEIRRNGKWVIDEVTSVPLQGSEVTTRSHANQWLKRGSYRFPKQLDVDGIMELINDNRGNELSIFLSYPIFCNIVTEEYVSKWKPPMFDLYEGYQQAIEEVVESAIESTKAPLLVRNHLKSTVIEVVSLLGQNITKELNGILDLERQLFTLNSDLLTTFGELRTQPLSMPLRKFLVCLINET</sequence>
<dbReference type="InterPro" id="IPR027417">
    <property type="entry name" value="P-loop_NTPase"/>
</dbReference>
<dbReference type="SMART" id="SM00053">
    <property type="entry name" value="DYNc"/>
    <property type="match status" value="1"/>
</dbReference>
<evidence type="ECO:0000313" key="5">
    <source>
        <dbReference type="Proteomes" id="UP000243217"/>
    </source>
</evidence>
<dbReference type="OrthoDB" id="5061070at2759"/>
<comment type="caution">
    <text evidence="4">The sequence shown here is derived from an EMBL/GenBank/DDBJ whole genome shotgun (WGS) entry which is preliminary data.</text>
</comment>
<keyword evidence="1" id="KW-0547">Nucleotide-binding</keyword>
<dbReference type="Gene3D" id="3.40.50.300">
    <property type="entry name" value="P-loop containing nucleotide triphosphate hydrolases"/>
    <property type="match status" value="1"/>
</dbReference>
<evidence type="ECO:0000256" key="1">
    <source>
        <dbReference type="ARBA" id="ARBA00022741"/>
    </source>
</evidence>
<protein>
    <submittedName>
        <fullName evidence="4">Interferon-induced GTP-binding protein Mx</fullName>
    </submittedName>
</protein>
<dbReference type="Pfam" id="PF00350">
    <property type="entry name" value="Dynamin_N"/>
    <property type="match status" value="1"/>
</dbReference>